<evidence type="ECO:0000313" key="4">
    <source>
        <dbReference type="Proteomes" id="UP000655225"/>
    </source>
</evidence>
<evidence type="ECO:0000256" key="1">
    <source>
        <dbReference type="SAM" id="MobiDB-lite"/>
    </source>
</evidence>
<dbReference type="AlphaFoldDB" id="A0A834Z7F9"/>
<dbReference type="PANTHER" id="PTHR33738:SF8">
    <property type="entry name" value="OS05G0454500 PROTEIN"/>
    <property type="match status" value="1"/>
</dbReference>
<organism evidence="3 4">
    <name type="scientific">Tetracentron sinense</name>
    <name type="common">Spur-leaf</name>
    <dbReference type="NCBI Taxonomy" id="13715"/>
    <lineage>
        <taxon>Eukaryota</taxon>
        <taxon>Viridiplantae</taxon>
        <taxon>Streptophyta</taxon>
        <taxon>Embryophyta</taxon>
        <taxon>Tracheophyta</taxon>
        <taxon>Spermatophyta</taxon>
        <taxon>Magnoliopsida</taxon>
        <taxon>Trochodendrales</taxon>
        <taxon>Trochodendraceae</taxon>
        <taxon>Tetracentron</taxon>
    </lineage>
</organism>
<feature type="chain" id="PRO_5032770113" evidence="2">
    <location>
        <begin position="26"/>
        <end position="257"/>
    </location>
</feature>
<name>A0A834Z7F9_TETSI</name>
<gene>
    <name evidence="3" type="ORF">HHK36_011093</name>
</gene>
<sequence length="257" mass="28207">MSMSKLYMLWVLLLMIAALSHKARGVEARPLPLLDQQRYTKLIATLGIVCKCCDGVGDECTNLFGAKDSSSSMGIFGSVFPPASTVLPSTYYHFLWVVGRDSSCSEVLGSLRKQNSRNQVWNTKNGAPDNIAQSSEGESLSNPNKDRSSIYQSERVEPCYLSSSLYYGGQDIYSHSPNTRTSGSHPIFKKDGGEDDPNGSNLHSASRGNWWQGMIVVEGHSITKTLPPNACQFSIYALRNSQSRGSTAICLCNMEDR</sequence>
<feature type="compositionally biased region" description="Polar residues" evidence="1">
    <location>
        <begin position="119"/>
        <end position="143"/>
    </location>
</feature>
<evidence type="ECO:0000256" key="2">
    <source>
        <dbReference type="SAM" id="SignalP"/>
    </source>
</evidence>
<dbReference type="OrthoDB" id="1733797at2759"/>
<comment type="caution">
    <text evidence="3">The sequence shown here is derived from an EMBL/GenBank/DDBJ whole genome shotgun (WGS) entry which is preliminary data.</text>
</comment>
<evidence type="ECO:0000313" key="3">
    <source>
        <dbReference type="EMBL" id="KAF8402999.1"/>
    </source>
</evidence>
<accession>A0A834Z7F9</accession>
<feature type="region of interest" description="Disordered" evidence="1">
    <location>
        <begin position="176"/>
        <end position="205"/>
    </location>
</feature>
<feature type="signal peptide" evidence="2">
    <location>
        <begin position="1"/>
        <end position="25"/>
    </location>
</feature>
<dbReference type="Proteomes" id="UP000655225">
    <property type="component" value="Unassembled WGS sequence"/>
</dbReference>
<proteinExistence type="predicted"/>
<reference evidence="3 4" key="1">
    <citation type="submission" date="2020-04" db="EMBL/GenBank/DDBJ databases">
        <title>Plant Genome Project.</title>
        <authorList>
            <person name="Zhang R.-G."/>
        </authorList>
    </citation>
    <scope>NUCLEOTIDE SEQUENCE [LARGE SCALE GENOMIC DNA]</scope>
    <source>
        <strain evidence="3">YNK0</strain>
        <tissue evidence="3">Leaf</tissue>
    </source>
</reference>
<dbReference type="EMBL" id="JABCRI010000007">
    <property type="protein sequence ID" value="KAF8402999.1"/>
    <property type="molecule type" value="Genomic_DNA"/>
</dbReference>
<keyword evidence="4" id="KW-1185">Reference proteome</keyword>
<keyword evidence="2" id="KW-0732">Signal</keyword>
<feature type="region of interest" description="Disordered" evidence="1">
    <location>
        <begin position="119"/>
        <end position="148"/>
    </location>
</feature>
<dbReference type="PANTHER" id="PTHR33738">
    <property type="entry name" value="EMB|CAB82975.1"/>
    <property type="match status" value="1"/>
</dbReference>
<protein>
    <submittedName>
        <fullName evidence="3">Uncharacterized protein</fullName>
    </submittedName>
</protein>